<evidence type="ECO:0000256" key="2">
    <source>
        <dbReference type="ARBA" id="ARBA00022741"/>
    </source>
</evidence>
<evidence type="ECO:0000256" key="6">
    <source>
        <dbReference type="ARBA" id="ARBA00022839"/>
    </source>
</evidence>
<dbReference type="Proteomes" id="UP000830167">
    <property type="component" value="Chromosome"/>
</dbReference>
<comment type="catalytic activity">
    <reaction evidence="13">
        <text>ATP + H2O = ADP + phosphate + H(+)</text>
        <dbReference type="Rhea" id="RHEA:13065"/>
        <dbReference type="ChEBI" id="CHEBI:15377"/>
        <dbReference type="ChEBI" id="CHEBI:15378"/>
        <dbReference type="ChEBI" id="CHEBI:30616"/>
        <dbReference type="ChEBI" id="CHEBI:43474"/>
        <dbReference type="ChEBI" id="CHEBI:456216"/>
        <dbReference type="EC" id="5.6.2.4"/>
    </reaction>
</comment>
<dbReference type="Pfam" id="PF12705">
    <property type="entry name" value="PDDEXK_1"/>
    <property type="match status" value="1"/>
</dbReference>
<evidence type="ECO:0000256" key="3">
    <source>
        <dbReference type="ARBA" id="ARBA00022763"/>
    </source>
</evidence>
<dbReference type="PANTHER" id="PTHR11070:SF48">
    <property type="entry name" value="ATP-DEPENDENT HELICASE_NUCLEASE SUBUNIT A"/>
    <property type="match status" value="1"/>
</dbReference>
<dbReference type="PANTHER" id="PTHR11070">
    <property type="entry name" value="UVRD / RECB / PCRA DNA HELICASE FAMILY MEMBER"/>
    <property type="match status" value="1"/>
</dbReference>
<evidence type="ECO:0000256" key="4">
    <source>
        <dbReference type="ARBA" id="ARBA00022801"/>
    </source>
</evidence>
<reference evidence="17" key="1">
    <citation type="submission" date="2021-12" db="EMBL/GenBank/DDBJ databases">
        <title>Alicyclobacillaceae gen. nov., sp. nov., isolated from chalcocite enrichment system.</title>
        <authorList>
            <person name="Jiang Z."/>
        </authorList>
    </citation>
    <scope>NUCLEOTIDE SEQUENCE</scope>
    <source>
        <strain evidence="17">MYW30-H2</strain>
    </source>
</reference>
<keyword evidence="6" id="KW-0269">Exonuclease</keyword>
<dbReference type="InterPro" id="IPR000212">
    <property type="entry name" value="DNA_helicase_UvrD/REP"/>
</dbReference>
<dbReference type="Gene3D" id="1.10.486.10">
    <property type="entry name" value="PCRA, domain 4"/>
    <property type="match status" value="1"/>
</dbReference>
<dbReference type="InterPro" id="IPR011604">
    <property type="entry name" value="PDDEXK-like_dom_sf"/>
</dbReference>
<evidence type="ECO:0000256" key="10">
    <source>
        <dbReference type="ARBA" id="ARBA00023235"/>
    </source>
</evidence>
<accession>A0ABY4CMY4</accession>
<evidence type="ECO:0000259" key="16">
    <source>
        <dbReference type="PROSITE" id="PS51217"/>
    </source>
</evidence>
<evidence type="ECO:0000313" key="17">
    <source>
        <dbReference type="EMBL" id="UOF90591.1"/>
    </source>
</evidence>
<comment type="catalytic activity">
    <reaction evidence="11">
        <text>Couples ATP hydrolysis with the unwinding of duplex DNA by translocating in the 3'-5' direction.</text>
        <dbReference type="EC" id="5.6.2.4"/>
    </reaction>
</comment>
<evidence type="ECO:0000256" key="7">
    <source>
        <dbReference type="ARBA" id="ARBA00022840"/>
    </source>
</evidence>
<evidence type="ECO:0000256" key="9">
    <source>
        <dbReference type="ARBA" id="ARBA00023204"/>
    </source>
</evidence>
<dbReference type="SUPFAM" id="SSF52980">
    <property type="entry name" value="Restriction endonuclease-like"/>
    <property type="match status" value="1"/>
</dbReference>
<evidence type="ECO:0000256" key="11">
    <source>
        <dbReference type="ARBA" id="ARBA00034617"/>
    </source>
</evidence>
<keyword evidence="7 14" id="KW-0067">ATP-binding</keyword>
<keyword evidence="4 14" id="KW-0378">Hydrolase</keyword>
<dbReference type="SUPFAM" id="SSF52540">
    <property type="entry name" value="P-loop containing nucleoside triphosphate hydrolases"/>
    <property type="match status" value="1"/>
</dbReference>
<evidence type="ECO:0000256" key="13">
    <source>
        <dbReference type="ARBA" id="ARBA00048988"/>
    </source>
</evidence>
<sequence length="1194" mass="136708">MSEQRPTREQWLAVNALTKDIAVTAGAGSGKTWVLTRRYLTQLAGRQIVPDPILTEDEQPLPKLAFPDAVAPDQIIAITFTEKAAIEMKERIRLEMKKLYQNAQEPDRSKWALYMDEVENAMITTIHGLCARLIRQYPLQADINPHFSVLQPYEAEELFQQAFEQVIADGLSRDLEFVTVVLREYPAYSFRQSIRRLFDQLRELHDPAAWAGLQEEVEKQLEANRIQAIEQAVALVSLGDQVHLAQPDQGKTVLEKQMAESFHPYWRAFREQLAAADGVWTEELRRTVSAIVQACKWKGQLSKTYKECLPLFLAKLQEWSTYMISGDYQGLATALIQFLIRLEKAYQALKHSRHVLDFTDMQIAAVRLLQNPDIRTRITQNIRYVMVDEFQDTNHMQARLVRYLAERAKLFIVGDAKQSIYGFRQADVGVFLDLQGEIQTIRGGDRIELRHNFRTVEPIIHFINRFFSKVMEVDDALEDSQNFNYRVAYDAGMLPTRAIVRQEQLRVEFIHLPLDTEEEGQEEPLEAASDQAMSESIRSRLREAEIIAKRIRGMCEQESLIVKTDSQTGEFFESKVRYGDITLLFSAMTHVHLYEYMLQRYNIPYYVVGSRNFYKRQEIVDLYHVLRLLLDPEDQLAWIGALRSPLFGVSDEGLFWIQRTIGFAGLSRMDKKRLPIQLEDTDSKHLLRAFDLLKKWRKLAAFAAVDEIVRQMIDDTGIEQILIARFGGRQKVGNLEKLIAVSRRFQNDKNGSLFAFVQHVEAMIENEVDETDADVTSLDEDVVKIMTIHQSKGLEFPVVFLPDMARKPRADSDLFGYQPGKGLGLKLAKSQGSETIGGHTVLLDGSGVAQDLQREKADRALHEERRKLYVALTRARDYLVLVGSKKPPKQQKALQLADANWFHWLVAVMAGGDLDSLAAASAAFAVRYLTAEQVDAMYESIPEKDQRETRDQPSASAYDILTETIQTLGTDLQQVPLQLLQSVFDQAAVNQPSYVTASMVMTKQNDPDMYHRIYEMGFPDWPEWDNPFHGGTAGSFEKNEETDIPADVFGSIVHRICEQLDRIEQAHVVTKQVLDEYGYEHMDNDPVFRQVFDLIRRYASSDVFQQIQLAKEVHSEVQFRTTLDGRVISGVIDKLLIMPDGTITVVDFKTNQITAANRSKLMTQYETQMDLYRRALTAIYGTPVQSKLVFLREL</sequence>
<dbReference type="EC" id="5.6.2.4" evidence="12"/>
<evidence type="ECO:0000256" key="8">
    <source>
        <dbReference type="ARBA" id="ARBA00023125"/>
    </source>
</evidence>
<dbReference type="Pfam" id="PF13361">
    <property type="entry name" value="UvrD_C"/>
    <property type="match status" value="1"/>
</dbReference>
<keyword evidence="10" id="KW-0413">Isomerase</keyword>
<dbReference type="EMBL" id="CP089291">
    <property type="protein sequence ID" value="UOF90591.1"/>
    <property type="molecule type" value="Genomic_DNA"/>
</dbReference>
<name>A0ABY4CMY4_9BACL</name>
<keyword evidence="5 14" id="KW-0347">Helicase</keyword>
<feature type="binding site" evidence="14">
    <location>
        <begin position="25"/>
        <end position="32"/>
    </location>
    <ligand>
        <name>ATP</name>
        <dbReference type="ChEBI" id="CHEBI:30616"/>
    </ligand>
</feature>
<dbReference type="PROSITE" id="PS51198">
    <property type="entry name" value="UVRD_HELICASE_ATP_BIND"/>
    <property type="match status" value="1"/>
</dbReference>
<keyword evidence="1" id="KW-0540">Nuclease</keyword>
<dbReference type="InterPro" id="IPR038726">
    <property type="entry name" value="PDDEXK_AddAB-type"/>
</dbReference>
<keyword evidence="18" id="KW-1185">Reference proteome</keyword>
<evidence type="ECO:0000256" key="14">
    <source>
        <dbReference type="PROSITE-ProRule" id="PRU00560"/>
    </source>
</evidence>
<dbReference type="Gene3D" id="3.40.50.300">
    <property type="entry name" value="P-loop containing nucleotide triphosphate hydrolases"/>
    <property type="match status" value="4"/>
</dbReference>
<dbReference type="RefSeq" id="WP_347437290.1">
    <property type="nucleotide sequence ID" value="NZ_CP089291.1"/>
</dbReference>
<feature type="domain" description="UvrD-like helicase ATP-binding" evidence="15">
    <location>
        <begin position="4"/>
        <end position="456"/>
    </location>
</feature>
<gene>
    <name evidence="17" type="ORF">LSG31_22505</name>
</gene>
<keyword evidence="2 14" id="KW-0547">Nucleotide-binding</keyword>
<dbReference type="InterPro" id="IPR014017">
    <property type="entry name" value="DNA_helicase_UvrD-like_C"/>
</dbReference>
<evidence type="ECO:0000256" key="5">
    <source>
        <dbReference type="ARBA" id="ARBA00022806"/>
    </source>
</evidence>
<keyword evidence="9" id="KW-0234">DNA repair</keyword>
<keyword evidence="3" id="KW-0227">DNA damage</keyword>
<keyword evidence="8" id="KW-0238">DNA-binding</keyword>
<feature type="domain" description="UvrD-like helicase C-terminal" evidence="16">
    <location>
        <begin position="492"/>
        <end position="793"/>
    </location>
</feature>
<dbReference type="InterPro" id="IPR011335">
    <property type="entry name" value="Restrct_endonuc-II-like"/>
</dbReference>
<dbReference type="InterPro" id="IPR027417">
    <property type="entry name" value="P-loop_NTPase"/>
</dbReference>
<dbReference type="InterPro" id="IPR014016">
    <property type="entry name" value="UvrD-like_ATP-bd"/>
</dbReference>
<organism evidence="17 18">
    <name type="scientific">Fodinisporobacter ferrooxydans</name>
    <dbReference type="NCBI Taxonomy" id="2901836"/>
    <lineage>
        <taxon>Bacteria</taxon>
        <taxon>Bacillati</taxon>
        <taxon>Bacillota</taxon>
        <taxon>Bacilli</taxon>
        <taxon>Bacillales</taxon>
        <taxon>Alicyclobacillaceae</taxon>
        <taxon>Fodinisporobacter</taxon>
    </lineage>
</organism>
<proteinExistence type="predicted"/>
<evidence type="ECO:0000313" key="18">
    <source>
        <dbReference type="Proteomes" id="UP000830167"/>
    </source>
</evidence>
<dbReference type="PROSITE" id="PS51217">
    <property type="entry name" value="UVRD_HELICASE_CTER"/>
    <property type="match status" value="1"/>
</dbReference>
<dbReference type="Gene3D" id="3.90.320.10">
    <property type="match status" value="1"/>
</dbReference>
<evidence type="ECO:0000259" key="15">
    <source>
        <dbReference type="PROSITE" id="PS51198"/>
    </source>
</evidence>
<evidence type="ECO:0000256" key="12">
    <source>
        <dbReference type="ARBA" id="ARBA00034808"/>
    </source>
</evidence>
<evidence type="ECO:0000256" key="1">
    <source>
        <dbReference type="ARBA" id="ARBA00022722"/>
    </source>
</evidence>
<protein>
    <recommendedName>
        <fullName evidence="12">DNA 3'-5' helicase</fullName>
        <ecNumber evidence="12">5.6.2.4</ecNumber>
    </recommendedName>
</protein>
<dbReference type="Pfam" id="PF00580">
    <property type="entry name" value="UvrD-helicase"/>
    <property type="match status" value="1"/>
</dbReference>